<dbReference type="Pfam" id="PF16363">
    <property type="entry name" value="GDP_Man_Dehyd"/>
    <property type="match status" value="1"/>
</dbReference>
<dbReference type="Gene3D" id="3.40.50.720">
    <property type="entry name" value="NAD(P)-binding Rossmann-like Domain"/>
    <property type="match status" value="1"/>
</dbReference>
<protein>
    <recommendedName>
        <fullName evidence="6 9">UDP-glucose 4-epimerase</fullName>
        <ecNumber evidence="5 9">5.1.3.2</ecNumber>
    </recommendedName>
</protein>
<dbReference type="GO" id="GO:0003978">
    <property type="term" value="F:UDP-glucose 4-epimerase activity"/>
    <property type="evidence" value="ECO:0007669"/>
    <property type="project" value="UniProtKB-UniRule"/>
</dbReference>
<dbReference type="PANTHER" id="PTHR43725">
    <property type="entry name" value="UDP-GLUCOSE 4-EPIMERASE"/>
    <property type="match status" value="1"/>
</dbReference>
<dbReference type="EC" id="5.1.3.2" evidence="5 9"/>
<dbReference type="InterPro" id="IPR016040">
    <property type="entry name" value="NAD(P)-bd_dom"/>
</dbReference>
<evidence type="ECO:0000256" key="9">
    <source>
        <dbReference type="RuleBase" id="RU366046"/>
    </source>
</evidence>
<evidence type="ECO:0000256" key="6">
    <source>
        <dbReference type="ARBA" id="ARBA00018569"/>
    </source>
</evidence>
<dbReference type="NCBIfam" id="TIGR01179">
    <property type="entry name" value="galE"/>
    <property type="match status" value="1"/>
</dbReference>
<reference evidence="13" key="1">
    <citation type="journal article" date="2014" name="DNA Res.">
        <title>A complete view of the genetic diversity of the Escherichia coli O-antigen biosynthesis gene cluster.</title>
        <authorList>
            <person name="Iguchi A."/>
            <person name="Iyoda S."/>
            <person name="Kikuchi T."/>
            <person name="Ogura Y."/>
            <person name="Katsura K."/>
            <person name="Ohnishi M."/>
            <person name="Hayashi T."/>
            <person name="Thomson N.R."/>
        </authorList>
    </citation>
    <scope>NUCLEOTIDE SEQUENCE</scope>
    <source>
        <strain evidence="13">Ew2129-54</strain>
    </source>
</reference>
<dbReference type="GO" id="GO:0006012">
    <property type="term" value="P:galactose metabolic process"/>
    <property type="evidence" value="ECO:0007669"/>
    <property type="project" value="UniProtKB-UniPathway"/>
</dbReference>
<evidence type="ECO:0000256" key="1">
    <source>
        <dbReference type="ARBA" id="ARBA00000083"/>
    </source>
</evidence>
<keyword evidence="8 9" id="KW-0413">Isomerase</keyword>
<dbReference type="Gene3D" id="3.90.25.10">
    <property type="entry name" value="UDP-galactose 4-epimerase, domain 1"/>
    <property type="match status" value="1"/>
</dbReference>
<sequence length="337" mass="37452">MTILVTGGAGYIGSHTVLSLLEQNEDVVIIDNFSNSTEDIIKVISKLSGKKIRAYKVDLLDKKELKTIFTNHTFSKVLHFAGLKSVSESVQSPIRYYMNNIVGLLNLLELMKIFHVNKIIFSSSATVYGLPETIPINEKCRIGETTNPYGTSKYYSEVILKDASLANPKLDVIILRYFNPVGAHESGLIGENPRGTPANLVPYMMNVALGKLPALTIYGHDYPTPDGTGIRDYIHVNDLAEGHISAFKMFGKGGNYKIYNLGTGRGYSVLEVIKTFQSIIGKNINYSFGPNRSGDVAECWADVSKAEKELDWKARRDLTEMLSSAWKWHTLNPDGYN</sequence>
<feature type="domain" description="NAD(P)-binding" evidence="10">
    <location>
        <begin position="4"/>
        <end position="323"/>
    </location>
</feature>
<reference evidence="11" key="2">
    <citation type="journal article" date="2016" name="PLoS ONE">
        <title>Comparison of O-Antigen Gene Clusters of All O-Serogroups of Escherichia coli and Proposal for Adopting a New Nomenclature for O-Typing.</title>
        <authorList>
            <person name="DebRoy C."/>
            <person name="Fratamico P.M."/>
            <person name="Yan X."/>
            <person name="Baranzoni G."/>
            <person name="Liu Y."/>
            <person name="Needleman D.S."/>
            <person name="Tebbs R."/>
            <person name="O'Connell C.D."/>
            <person name="Allred A."/>
            <person name="Swimley M."/>
            <person name="Mwangi M."/>
            <person name="Kapur V."/>
            <person name="Raygoza Garay J.A."/>
            <person name="Roberts E.L."/>
            <person name="Katani R."/>
        </authorList>
    </citation>
    <scope>NUCLEOTIDE SEQUENCE</scope>
    <source>
        <strain evidence="12">2129-54</strain>
        <strain evidence="11">2745-53</strain>
    </source>
</reference>
<dbReference type="PRINTS" id="PR01713">
    <property type="entry name" value="NUCEPIMERASE"/>
</dbReference>
<comment type="pathway">
    <text evidence="3 9">Carbohydrate metabolism; galactose metabolism.</text>
</comment>
<comment type="similarity">
    <text evidence="4 9">Belongs to the NAD(P)-dependent epimerase/dehydratase family.</text>
</comment>
<dbReference type="NCBIfam" id="NF007956">
    <property type="entry name" value="PRK10675.1"/>
    <property type="match status" value="1"/>
</dbReference>
<dbReference type="InterPro" id="IPR036291">
    <property type="entry name" value="NAD(P)-bd_dom_sf"/>
</dbReference>
<keyword evidence="7 9" id="KW-0520">NAD</keyword>
<dbReference type="CDD" id="cd05247">
    <property type="entry name" value="UDP_G4E_1_SDR_e"/>
    <property type="match status" value="1"/>
</dbReference>
<keyword evidence="9" id="KW-0119">Carbohydrate metabolism</keyword>
<dbReference type="RefSeq" id="WP_023277252.1">
    <property type="nucleotide sequence ID" value="NZ_BFLM01000074.1"/>
</dbReference>
<evidence type="ECO:0000256" key="2">
    <source>
        <dbReference type="ARBA" id="ARBA00001911"/>
    </source>
</evidence>
<proteinExistence type="inferred from homology"/>
<dbReference type="SUPFAM" id="SSF51735">
    <property type="entry name" value="NAD(P)-binding Rossmann-fold domains"/>
    <property type="match status" value="1"/>
</dbReference>
<evidence type="ECO:0000313" key="12">
    <source>
        <dbReference type="EMBL" id="AKM71213.1"/>
    </source>
</evidence>
<name>A0A0A8J5A5_ECOLX</name>
<evidence type="ECO:0000256" key="5">
    <source>
        <dbReference type="ARBA" id="ARBA00013189"/>
    </source>
</evidence>
<comment type="subunit">
    <text evidence="9">Homodimer.</text>
</comment>
<dbReference type="EMBL" id="KP835695">
    <property type="protein sequence ID" value="AKM71213.1"/>
    <property type="molecule type" value="Genomic_DNA"/>
</dbReference>
<evidence type="ECO:0000256" key="3">
    <source>
        <dbReference type="ARBA" id="ARBA00004947"/>
    </source>
</evidence>
<comment type="catalytic activity">
    <reaction evidence="1 9">
        <text>UDP-alpha-D-glucose = UDP-alpha-D-galactose</text>
        <dbReference type="Rhea" id="RHEA:22168"/>
        <dbReference type="ChEBI" id="CHEBI:58885"/>
        <dbReference type="ChEBI" id="CHEBI:66914"/>
        <dbReference type="EC" id="5.1.3.2"/>
    </reaction>
</comment>
<evidence type="ECO:0000259" key="10">
    <source>
        <dbReference type="Pfam" id="PF16363"/>
    </source>
</evidence>
<dbReference type="EMBL" id="KP835694">
    <property type="protein sequence ID" value="AKM71201.1"/>
    <property type="molecule type" value="Genomic_DNA"/>
</dbReference>
<dbReference type="PANTHER" id="PTHR43725:SF47">
    <property type="entry name" value="UDP-GLUCOSE 4-EPIMERASE"/>
    <property type="match status" value="1"/>
</dbReference>
<evidence type="ECO:0000256" key="4">
    <source>
        <dbReference type="ARBA" id="ARBA00007637"/>
    </source>
</evidence>
<comment type="cofactor">
    <cofactor evidence="2 9">
        <name>NAD(+)</name>
        <dbReference type="ChEBI" id="CHEBI:57540"/>
    </cofactor>
</comment>
<evidence type="ECO:0000313" key="11">
    <source>
        <dbReference type="EMBL" id="AKM71201.1"/>
    </source>
</evidence>
<evidence type="ECO:0000313" key="13">
    <source>
        <dbReference type="EMBL" id="BAQ01599.1"/>
    </source>
</evidence>
<dbReference type="InterPro" id="IPR005886">
    <property type="entry name" value="UDP_G4E"/>
</dbReference>
<dbReference type="GO" id="GO:0005829">
    <property type="term" value="C:cytosol"/>
    <property type="evidence" value="ECO:0007669"/>
    <property type="project" value="TreeGrafter"/>
</dbReference>
<evidence type="ECO:0000256" key="7">
    <source>
        <dbReference type="ARBA" id="ARBA00023027"/>
    </source>
</evidence>
<dbReference type="AlphaFoldDB" id="A0A0A8J5A5"/>
<evidence type="ECO:0000256" key="8">
    <source>
        <dbReference type="ARBA" id="ARBA00023235"/>
    </source>
</evidence>
<dbReference type="EMBL" id="AB812053">
    <property type="protein sequence ID" value="BAQ01599.1"/>
    <property type="molecule type" value="Genomic_DNA"/>
</dbReference>
<accession>A0A0A8J5A5</accession>
<organism evidence="13">
    <name type="scientific">Escherichia coli</name>
    <dbReference type="NCBI Taxonomy" id="562"/>
    <lineage>
        <taxon>Bacteria</taxon>
        <taxon>Pseudomonadati</taxon>
        <taxon>Pseudomonadota</taxon>
        <taxon>Gammaproteobacteria</taxon>
        <taxon>Enterobacterales</taxon>
        <taxon>Enterobacteriaceae</taxon>
        <taxon>Escherichia</taxon>
    </lineage>
</organism>
<dbReference type="UniPathway" id="UPA00214"/>